<dbReference type="STRING" id="2880.D7FHW5"/>
<dbReference type="PANTHER" id="PTHR21255:SF7">
    <property type="entry name" value="DYNEIN LIGHT CHAIN TCTEX-TYPE PROTEIN 2B"/>
    <property type="match status" value="1"/>
</dbReference>
<dbReference type="GO" id="GO:0007018">
    <property type="term" value="P:microtubule-based movement"/>
    <property type="evidence" value="ECO:0007669"/>
    <property type="project" value="TreeGrafter"/>
</dbReference>
<name>D7FHW5_ECTSI</name>
<dbReference type="EMBL" id="FN649751">
    <property type="protein sequence ID" value="CBJ48976.1"/>
    <property type="molecule type" value="Genomic_DNA"/>
</dbReference>
<sequence>MDQATVQTKRICDEIKNGLKEMNLPRYKYVVQVVIGEQRGEGVRMGSRCFWDSETDNVASETYVNVRVVRPPTYLTTSVCMGCGAVERTYILLSLHPAFQAICASHGIIEFPPKCFASCTKDRLIISV</sequence>
<dbReference type="GO" id="GO:0045505">
    <property type="term" value="F:dynein intermediate chain binding"/>
    <property type="evidence" value="ECO:0007669"/>
    <property type="project" value="TreeGrafter"/>
</dbReference>
<gene>
    <name evidence="1" type="ORF">Esi_0115_0010</name>
</gene>
<dbReference type="GO" id="GO:0005737">
    <property type="term" value="C:cytoplasm"/>
    <property type="evidence" value="ECO:0007669"/>
    <property type="project" value="TreeGrafter"/>
</dbReference>
<keyword evidence="2" id="KW-1185">Reference proteome</keyword>
<dbReference type="InterPro" id="IPR005334">
    <property type="entry name" value="Tctex-1-like"/>
</dbReference>
<reference evidence="1 2" key="1">
    <citation type="journal article" date="2010" name="Nature">
        <title>The Ectocarpus genome and the independent evolution of multicellularity in brown algae.</title>
        <authorList>
            <person name="Cock J.M."/>
            <person name="Sterck L."/>
            <person name="Rouze P."/>
            <person name="Scornet D."/>
            <person name="Allen A.E."/>
            <person name="Amoutzias G."/>
            <person name="Anthouard V."/>
            <person name="Artiguenave F."/>
            <person name="Aury J.M."/>
            <person name="Badger J.H."/>
            <person name="Beszteri B."/>
            <person name="Billiau K."/>
            <person name="Bonnet E."/>
            <person name="Bothwell J.H."/>
            <person name="Bowler C."/>
            <person name="Boyen C."/>
            <person name="Brownlee C."/>
            <person name="Carrano C.J."/>
            <person name="Charrier B."/>
            <person name="Cho G.Y."/>
            <person name="Coelho S.M."/>
            <person name="Collen J."/>
            <person name="Corre E."/>
            <person name="Da Silva C."/>
            <person name="Delage L."/>
            <person name="Delaroque N."/>
            <person name="Dittami S.M."/>
            <person name="Doulbeau S."/>
            <person name="Elias M."/>
            <person name="Farnham G."/>
            <person name="Gachon C.M."/>
            <person name="Gschloessl B."/>
            <person name="Heesch S."/>
            <person name="Jabbari K."/>
            <person name="Jubin C."/>
            <person name="Kawai H."/>
            <person name="Kimura K."/>
            <person name="Kloareg B."/>
            <person name="Kupper F.C."/>
            <person name="Lang D."/>
            <person name="Le Bail A."/>
            <person name="Leblanc C."/>
            <person name="Lerouge P."/>
            <person name="Lohr M."/>
            <person name="Lopez P.J."/>
            <person name="Martens C."/>
            <person name="Maumus F."/>
            <person name="Michel G."/>
            <person name="Miranda-Saavedra D."/>
            <person name="Morales J."/>
            <person name="Moreau H."/>
            <person name="Motomura T."/>
            <person name="Nagasato C."/>
            <person name="Napoli C.A."/>
            <person name="Nelson D.R."/>
            <person name="Nyvall-Collen P."/>
            <person name="Peters A.F."/>
            <person name="Pommier C."/>
            <person name="Potin P."/>
            <person name="Poulain J."/>
            <person name="Quesneville H."/>
            <person name="Read B."/>
            <person name="Rensing S.A."/>
            <person name="Ritter A."/>
            <person name="Rousvoal S."/>
            <person name="Samanta M."/>
            <person name="Samson G."/>
            <person name="Schroeder D.C."/>
            <person name="Segurens B."/>
            <person name="Strittmatter M."/>
            <person name="Tonon T."/>
            <person name="Tregear J.W."/>
            <person name="Valentin K."/>
            <person name="von Dassow P."/>
            <person name="Yamagishi T."/>
            <person name="Van de Peer Y."/>
            <person name="Wincker P."/>
        </authorList>
    </citation>
    <scope>NUCLEOTIDE SEQUENCE [LARGE SCALE GENOMIC DNA]</scope>
    <source>
        <strain evidence="2">Ec32 / CCAP1310/4</strain>
    </source>
</reference>
<dbReference type="AlphaFoldDB" id="D7FHW5"/>
<dbReference type="OrthoDB" id="10260741at2759"/>
<evidence type="ECO:0000313" key="2">
    <source>
        <dbReference type="Proteomes" id="UP000002630"/>
    </source>
</evidence>
<dbReference type="EMBL" id="FN647841">
    <property type="protein sequence ID" value="CBJ48976.1"/>
    <property type="molecule type" value="Genomic_DNA"/>
</dbReference>
<proteinExistence type="predicted"/>
<dbReference type="InParanoid" id="D7FHW5"/>
<dbReference type="eggNOG" id="KOG4108">
    <property type="taxonomic scope" value="Eukaryota"/>
</dbReference>
<dbReference type="InterPro" id="IPR038586">
    <property type="entry name" value="Tctex-1-like_sf"/>
</dbReference>
<evidence type="ECO:0000313" key="1">
    <source>
        <dbReference type="EMBL" id="CBJ48976.1"/>
    </source>
</evidence>
<dbReference type="PANTHER" id="PTHR21255">
    <property type="entry name" value="T-COMPLEX-ASSOCIATED-TESTIS-EXPRESSED 1/ DYNEIN LIGHT CHAIN"/>
    <property type="match status" value="1"/>
</dbReference>
<dbReference type="GO" id="GO:0005868">
    <property type="term" value="C:cytoplasmic dynein complex"/>
    <property type="evidence" value="ECO:0007669"/>
    <property type="project" value="TreeGrafter"/>
</dbReference>
<dbReference type="Gene3D" id="3.30.1140.40">
    <property type="entry name" value="Tctex-1"/>
    <property type="match status" value="1"/>
</dbReference>
<dbReference type="Pfam" id="PF03645">
    <property type="entry name" value="Tctex-1"/>
    <property type="match status" value="1"/>
</dbReference>
<accession>D7FHW5</accession>
<protein>
    <submittedName>
        <fullName evidence="1">Uncharacterized protein</fullName>
    </submittedName>
</protein>
<dbReference type="CDD" id="cd21459">
    <property type="entry name" value="DLC-like_TCTEX1D2"/>
    <property type="match status" value="1"/>
</dbReference>
<organism evidence="1 2">
    <name type="scientific">Ectocarpus siliculosus</name>
    <name type="common">Brown alga</name>
    <name type="synonym">Conferva siliculosa</name>
    <dbReference type="NCBI Taxonomy" id="2880"/>
    <lineage>
        <taxon>Eukaryota</taxon>
        <taxon>Sar</taxon>
        <taxon>Stramenopiles</taxon>
        <taxon>Ochrophyta</taxon>
        <taxon>PX clade</taxon>
        <taxon>Phaeophyceae</taxon>
        <taxon>Ectocarpales</taxon>
        <taxon>Ectocarpaceae</taxon>
        <taxon>Ectocarpus</taxon>
    </lineage>
</organism>
<dbReference type="Proteomes" id="UP000002630">
    <property type="component" value="Linkage Group LG26"/>
</dbReference>